<organism evidence="2 3">
    <name type="scientific">Polytolypa hystricis (strain UAMH7299)</name>
    <dbReference type="NCBI Taxonomy" id="1447883"/>
    <lineage>
        <taxon>Eukaryota</taxon>
        <taxon>Fungi</taxon>
        <taxon>Dikarya</taxon>
        <taxon>Ascomycota</taxon>
        <taxon>Pezizomycotina</taxon>
        <taxon>Eurotiomycetes</taxon>
        <taxon>Eurotiomycetidae</taxon>
        <taxon>Onygenales</taxon>
        <taxon>Onygenales incertae sedis</taxon>
        <taxon>Polytolypa</taxon>
    </lineage>
</organism>
<protein>
    <submittedName>
        <fullName evidence="2">Uncharacterized protein</fullName>
    </submittedName>
</protein>
<evidence type="ECO:0000256" key="1">
    <source>
        <dbReference type="SAM" id="MobiDB-lite"/>
    </source>
</evidence>
<proteinExistence type="predicted"/>
<dbReference type="Proteomes" id="UP000224634">
    <property type="component" value="Unassembled WGS sequence"/>
</dbReference>
<dbReference type="AlphaFoldDB" id="A0A2B7WYJ1"/>
<evidence type="ECO:0000313" key="3">
    <source>
        <dbReference type="Proteomes" id="UP000224634"/>
    </source>
</evidence>
<comment type="caution">
    <text evidence="2">The sequence shown here is derived from an EMBL/GenBank/DDBJ whole genome shotgun (WGS) entry which is preliminary data.</text>
</comment>
<dbReference type="STRING" id="1447883.A0A2B7WYJ1"/>
<accession>A0A2B7WYJ1</accession>
<keyword evidence="3" id="KW-1185">Reference proteome</keyword>
<gene>
    <name evidence="2" type="ORF">AJ80_08948</name>
</gene>
<sequence length="344" mass="39072">MDTATINTNENKTPDLQPNKPTTPGNSSTAKPRKALLTKFVTLSTAKDEEEDMRVVLQYAEKRAGFVDGLNCRWEEIQQLVAFHCGLANPGLVQMPEIFDGLKVVWLHGSFNLCIPVCINSAGLDHSGRLLPSKLGFRVPLPYKLGEDAFPRNAEEKVRSEAATYIWIDKNCPDVPIPVLRGFGVPGGLSVGLLQPLTKCKLLTPASTQFYEPRVVPFWQRIKFYTWRFDRCLVPQHRIGFWTIDNEGHITLTNCPMFFHFNQFEKWSIPSSIPWSRTYTSADSFYLDLLSGHDNCLRYQRNSAFSEIDAHGQARDLVLMRALLHQFTDQQLCDGPFVMQLTDM</sequence>
<evidence type="ECO:0000313" key="2">
    <source>
        <dbReference type="EMBL" id="PGH01876.1"/>
    </source>
</evidence>
<name>A0A2B7WYJ1_POLH7</name>
<feature type="compositionally biased region" description="Polar residues" evidence="1">
    <location>
        <begin position="1"/>
        <end position="30"/>
    </location>
</feature>
<reference evidence="2 3" key="1">
    <citation type="submission" date="2017-10" db="EMBL/GenBank/DDBJ databases">
        <title>Comparative genomics in systemic dimorphic fungi from Ajellomycetaceae.</title>
        <authorList>
            <person name="Munoz J.F."/>
            <person name="Mcewen J.G."/>
            <person name="Clay O.K."/>
            <person name="Cuomo C.A."/>
        </authorList>
    </citation>
    <scope>NUCLEOTIDE SEQUENCE [LARGE SCALE GENOMIC DNA]</scope>
    <source>
        <strain evidence="2 3">UAMH7299</strain>
    </source>
</reference>
<feature type="region of interest" description="Disordered" evidence="1">
    <location>
        <begin position="1"/>
        <end position="32"/>
    </location>
</feature>
<dbReference type="EMBL" id="PDNA01000231">
    <property type="protein sequence ID" value="PGH01876.1"/>
    <property type="molecule type" value="Genomic_DNA"/>
</dbReference>
<dbReference type="OrthoDB" id="4193134at2759"/>